<evidence type="ECO:0000313" key="2">
    <source>
        <dbReference type="Proteomes" id="UP000266841"/>
    </source>
</evidence>
<accession>K0TJZ9</accession>
<dbReference type="Proteomes" id="UP000266841">
    <property type="component" value="Unassembled WGS sequence"/>
</dbReference>
<dbReference type="EMBL" id="AGNL01003837">
    <property type="protein sequence ID" value="EJK74241.1"/>
    <property type="molecule type" value="Genomic_DNA"/>
</dbReference>
<keyword evidence="2" id="KW-1185">Reference proteome</keyword>
<comment type="caution">
    <text evidence="1">The sequence shown here is derived from an EMBL/GenBank/DDBJ whole genome shotgun (WGS) entry which is preliminary data.</text>
</comment>
<sequence>VSPPIIVISGALMAVAKSSRLSATNSDARLQIDERGIRPHPPARTGAENKSTPWERFKPISLCLHKFLLLGWGLLSLEQVRPADRQRNAQQGQNRTARELRRPPVREQLKAQLPGSVTRRVQDLPAWRVRLDDPGKLLPDASHPALYNLVLLKVPRAARVGLPELAHAPRARGPHGLVDRPRILEEGRVVAVPQPAHGVRDPLEQARVRPGPAAEDLVAQVSELLGADGGVPDAIRRADYDHEAGPTRLLDLEEVVEVHDAGRDRPSRRGELRRDRRADLLRGALRVARLGAVEDQDLLPLVAA</sequence>
<dbReference type="AlphaFoldDB" id="K0TJZ9"/>
<organism evidence="1 2">
    <name type="scientific">Thalassiosira oceanica</name>
    <name type="common">Marine diatom</name>
    <dbReference type="NCBI Taxonomy" id="159749"/>
    <lineage>
        <taxon>Eukaryota</taxon>
        <taxon>Sar</taxon>
        <taxon>Stramenopiles</taxon>
        <taxon>Ochrophyta</taxon>
        <taxon>Bacillariophyta</taxon>
        <taxon>Coscinodiscophyceae</taxon>
        <taxon>Thalassiosirophycidae</taxon>
        <taxon>Thalassiosirales</taxon>
        <taxon>Thalassiosiraceae</taxon>
        <taxon>Thalassiosira</taxon>
    </lineage>
</organism>
<gene>
    <name evidence="1" type="ORF">THAOC_04088</name>
</gene>
<proteinExistence type="predicted"/>
<evidence type="ECO:0000313" key="1">
    <source>
        <dbReference type="EMBL" id="EJK74241.1"/>
    </source>
</evidence>
<reference evidence="1 2" key="1">
    <citation type="journal article" date="2012" name="Genome Biol.">
        <title>Genome and low-iron response of an oceanic diatom adapted to chronic iron limitation.</title>
        <authorList>
            <person name="Lommer M."/>
            <person name="Specht M."/>
            <person name="Roy A.S."/>
            <person name="Kraemer L."/>
            <person name="Andreson R."/>
            <person name="Gutowska M.A."/>
            <person name="Wolf J."/>
            <person name="Bergner S.V."/>
            <person name="Schilhabel M.B."/>
            <person name="Klostermeier U.C."/>
            <person name="Beiko R.G."/>
            <person name="Rosenstiel P."/>
            <person name="Hippler M."/>
            <person name="Laroche J."/>
        </authorList>
    </citation>
    <scope>NUCLEOTIDE SEQUENCE [LARGE SCALE GENOMIC DNA]</scope>
    <source>
        <strain evidence="1 2">CCMP1005</strain>
    </source>
</reference>
<feature type="non-terminal residue" evidence="1">
    <location>
        <position position="1"/>
    </location>
</feature>
<name>K0TJZ9_THAOC</name>
<protein>
    <submittedName>
        <fullName evidence="1">Uncharacterized protein</fullName>
    </submittedName>
</protein>